<evidence type="ECO:0000313" key="2">
    <source>
        <dbReference type="WBParaSite" id="Pan_g19442.t1"/>
    </source>
</evidence>
<name>A0A7E4VCT1_PANRE</name>
<sequence length="251" mass="29157">MPYPLEKLPYGLRRRLRELTTPAEANALQIAAPNYYGLLPIQRVKSIDQVKFVINNDSILLLRNGNTRMNLPRDNLVFRICLKLYINNFMLSDGSELILERFQLAPRIVKFKDCVIDSTFIQSLVPCLEQQVSRLELNNCTIPERKTAHIICNAKAFKLLRNLCLIHCKTSLNSWIDGFLDAKAQNDNFQMQIYISVPFIQVQSQLKALFGSHFTCLSERPKNQQKYYVLSFRKMKYVYDDDDVFYSLDGS</sequence>
<dbReference type="AlphaFoldDB" id="A0A7E4VCT1"/>
<dbReference type="WBParaSite" id="Pan_g19442.t1">
    <property type="protein sequence ID" value="Pan_g19442.t1"/>
    <property type="gene ID" value="Pan_g19442"/>
</dbReference>
<dbReference type="Proteomes" id="UP000492821">
    <property type="component" value="Unassembled WGS sequence"/>
</dbReference>
<reference evidence="1" key="1">
    <citation type="journal article" date="2013" name="Genetics">
        <title>The draft genome and transcriptome of Panagrellus redivivus are shaped by the harsh demands of a free-living lifestyle.</title>
        <authorList>
            <person name="Srinivasan J."/>
            <person name="Dillman A.R."/>
            <person name="Macchietto M.G."/>
            <person name="Heikkinen L."/>
            <person name="Lakso M."/>
            <person name="Fracchia K.M."/>
            <person name="Antoshechkin I."/>
            <person name="Mortazavi A."/>
            <person name="Wong G."/>
            <person name="Sternberg P.W."/>
        </authorList>
    </citation>
    <scope>NUCLEOTIDE SEQUENCE [LARGE SCALE GENOMIC DNA]</scope>
    <source>
        <strain evidence="1">MT8872</strain>
    </source>
</reference>
<evidence type="ECO:0000313" key="1">
    <source>
        <dbReference type="Proteomes" id="UP000492821"/>
    </source>
</evidence>
<keyword evidence="1" id="KW-1185">Reference proteome</keyword>
<accession>A0A7E4VCT1</accession>
<reference evidence="2" key="2">
    <citation type="submission" date="2020-10" db="UniProtKB">
        <authorList>
            <consortium name="WormBaseParasite"/>
        </authorList>
    </citation>
    <scope>IDENTIFICATION</scope>
</reference>
<protein>
    <submittedName>
        <fullName evidence="2">F-box domain-containing protein</fullName>
    </submittedName>
</protein>
<organism evidence="1 2">
    <name type="scientific">Panagrellus redivivus</name>
    <name type="common">Microworm</name>
    <dbReference type="NCBI Taxonomy" id="6233"/>
    <lineage>
        <taxon>Eukaryota</taxon>
        <taxon>Metazoa</taxon>
        <taxon>Ecdysozoa</taxon>
        <taxon>Nematoda</taxon>
        <taxon>Chromadorea</taxon>
        <taxon>Rhabditida</taxon>
        <taxon>Tylenchina</taxon>
        <taxon>Panagrolaimomorpha</taxon>
        <taxon>Panagrolaimoidea</taxon>
        <taxon>Panagrolaimidae</taxon>
        <taxon>Panagrellus</taxon>
    </lineage>
</organism>
<proteinExistence type="predicted"/>